<evidence type="ECO:0000256" key="2">
    <source>
        <dbReference type="ARBA" id="ARBA00022598"/>
    </source>
</evidence>
<dbReference type="SUPFAM" id="SSF56042">
    <property type="entry name" value="PurM C-terminal domain-like"/>
    <property type="match status" value="2"/>
</dbReference>
<evidence type="ECO:0000256" key="7">
    <source>
        <dbReference type="ARBA" id="ARBA00022842"/>
    </source>
</evidence>
<feature type="binding site" evidence="8">
    <location>
        <position position="223"/>
    </location>
    <ligand>
        <name>substrate</name>
    </ligand>
</feature>
<evidence type="ECO:0000256" key="1">
    <source>
        <dbReference type="ARBA" id="ARBA00022490"/>
    </source>
</evidence>
<organism evidence="13 14">
    <name type="scientific">Pyrodictium occultum</name>
    <dbReference type="NCBI Taxonomy" id="2309"/>
    <lineage>
        <taxon>Archaea</taxon>
        <taxon>Thermoproteota</taxon>
        <taxon>Thermoprotei</taxon>
        <taxon>Desulfurococcales</taxon>
        <taxon>Pyrodictiaceae</taxon>
        <taxon>Pyrodictium</taxon>
    </lineage>
</organism>
<dbReference type="UniPathway" id="UPA00074">
    <property type="reaction ID" value="UER00128"/>
</dbReference>
<dbReference type="InterPro" id="IPR016188">
    <property type="entry name" value="PurM-like_N"/>
</dbReference>
<sequence>MPLTREELEEIRRRLGREPTREELALFEATWSEHCSYKSTKRLLRRLPTEAPWVLVGPGRDAGAVKLFDDVALVARIESHNHPSAVDPYNGAATGVGGIVRDVLSLGARPIALLDALYLGSLRTPVSRWLARGIVRGISDYGNRIGVPTVAGRTWFHPSYERQPLVNVACLGVARPDAILPGRVEPGDVMVLAGNSTGRDGMLGSSFASRPLGEREEDIAAVQVGNPFLEKLLIDALSEAFERRLLRHVKDLGGGGLATAVAETAASSRVGAVVHLDRVHLREPDMDPAEILVSESQERMLLVPEKGRLGELLRILDRYGVEASVIGYFDDTGRLRAVYRGRTVVDLPVELAAEAPPVERRSEQPQPPGPLPGLSVAEEELGRLLERILSSPRAASKAWVYEQYDWGVQGRTRLPPGHGDAAVLWLQDGTARGVVAALAGNPRYTRQDPFRGAALSLAEAYRSVAAVGGEPLAALDNINAGNPEKPRQFWYFERMVDGLAWMARGLGIPFIGGNVSLYNEDERGHMVDPVATVLVVGRIADAGRATGLALQGDAVLVAVGETRPELGASEAAEILLGEPAGAPPEPRPGEEKAAAQLVRRLVERGLVTASHSVGLGGAAAAAAKMAVAGGAGASIDLGALCPRCSSLLEAGFSETPGRYLLEVPRESLGEVLEEARRLGVWARPVGETGGDYVELLSSGRLVSRLPLEGLREAYEIALERSLARG</sequence>
<dbReference type="GO" id="GO:0005737">
    <property type="term" value="C:cytoplasm"/>
    <property type="evidence" value="ECO:0007669"/>
    <property type="project" value="UniProtKB-SubCell"/>
</dbReference>
<feature type="binding site" evidence="8">
    <location>
        <position position="102"/>
    </location>
    <ligand>
        <name>Mg(2+)</name>
        <dbReference type="ChEBI" id="CHEBI:18420"/>
        <label>2</label>
    </ligand>
</feature>
<accession>A0A0V8RXC8</accession>
<dbReference type="InterPro" id="IPR036676">
    <property type="entry name" value="PurM-like_C_sf"/>
</dbReference>
<comment type="pathway">
    <text evidence="8">Purine metabolism; IMP biosynthesis via de novo pathway; 5-amino-1-(5-phospho-D-ribosyl)imidazole from N(2)-formyl-N(1)-(5-phospho-D-ribosyl)glycinamide: step 1/2.</text>
</comment>
<dbReference type="STRING" id="2309.CF15_04890"/>
<keyword evidence="7 8" id="KW-0460">Magnesium</keyword>
<feature type="binding site" evidence="8">
    <location>
        <position position="251"/>
    </location>
    <ligand>
        <name>Mg(2+)</name>
        <dbReference type="ChEBI" id="CHEBI:18420"/>
        <label>2</label>
    </ligand>
</feature>
<evidence type="ECO:0000256" key="9">
    <source>
        <dbReference type="SAM" id="MobiDB-lite"/>
    </source>
</evidence>
<dbReference type="CDD" id="cd02204">
    <property type="entry name" value="PurL_repeat2"/>
    <property type="match status" value="1"/>
</dbReference>
<evidence type="ECO:0000259" key="11">
    <source>
        <dbReference type="Pfam" id="PF02769"/>
    </source>
</evidence>
<dbReference type="Pfam" id="PF02769">
    <property type="entry name" value="AIRS_C"/>
    <property type="match status" value="2"/>
</dbReference>
<keyword evidence="4 8" id="KW-0547">Nucleotide-binding</keyword>
<keyword evidence="6 8" id="KW-0067">ATP-binding</keyword>
<dbReference type="CDD" id="cd02203">
    <property type="entry name" value="PurL_repeat1"/>
    <property type="match status" value="1"/>
</dbReference>
<feature type="domain" description="PurM-like C-terminal" evidence="11">
    <location>
        <begin position="185"/>
        <end position="339"/>
    </location>
</feature>
<gene>
    <name evidence="8" type="primary">purL</name>
    <name evidence="13" type="ORF">CF15_04890</name>
</gene>
<feature type="binding site" evidence="8">
    <location>
        <position position="78"/>
    </location>
    <ligand>
        <name>Mg(2+)</name>
        <dbReference type="ChEBI" id="CHEBI:18420"/>
        <label>1</label>
    </ligand>
</feature>
<dbReference type="AlphaFoldDB" id="A0A0V8RXC8"/>
<comment type="catalytic activity">
    <reaction evidence="8">
        <text>N(2)-formyl-N(1)-(5-phospho-beta-D-ribosyl)glycinamide + L-glutamine + ATP + H2O = 2-formamido-N(1)-(5-O-phospho-beta-D-ribosyl)acetamidine + L-glutamate + ADP + phosphate + H(+)</text>
        <dbReference type="Rhea" id="RHEA:17129"/>
        <dbReference type="ChEBI" id="CHEBI:15377"/>
        <dbReference type="ChEBI" id="CHEBI:15378"/>
        <dbReference type="ChEBI" id="CHEBI:29985"/>
        <dbReference type="ChEBI" id="CHEBI:30616"/>
        <dbReference type="ChEBI" id="CHEBI:43474"/>
        <dbReference type="ChEBI" id="CHEBI:58359"/>
        <dbReference type="ChEBI" id="CHEBI:147286"/>
        <dbReference type="ChEBI" id="CHEBI:147287"/>
        <dbReference type="ChEBI" id="CHEBI:456216"/>
        <dbReference type="EC" id="6.3.5.3"/>
    </reaction>
</comment>
<feature type="binding site" evidence="8">
    <location>
        <begin position="79"/>
        <end position="82"/>
    </location>
    <ligand>
        <name>substrate</name>
    </ligand>
</feature>
<dbReference type="NCBIfam" id="NF002290">
    <property type="entry name" value="PRK01213.1"/>
    <property type="match status" value="1"/>
</dbReference>
<feature type="domain" description="PurM-like N-terminal" evidence="10">
    <location>
        <begin position="419"/>
        <end position="538"/>
    </location>
</feature>
<feature type="domain" description="PurM-like C-terminal" evidence="11">
    <location>
        <begin position="555"/>
        <end position="691"/>
    </location>
</feature>
<comment type="caution">
    <text evidence="13">The sequence shown here is derived from an EMBL/GenBank/DDBJ whole genome shotgun (WGS) entry which is preliminary data.</text>
</comment>
<evidence type="ECO:0000259" key="10">
    <source>
        <dbReference type="Pfam" id="PF00586"/>
    </source>
</evidence>
<dbReference type="PANTHER" id="PTHR43555:SF1">
    <property type="entry name" value="PHOSPHORIBOSYLFORMYLGLYCINAMIDINE SYNTHASE SUBUNIT PURL"/>
    <property type="match status" value="1"/>
</dbReference>
<feature type="region of interest" description="Disordered" evidence="9">
    <location>
        <begin position="356"/>
        <end position="375"/>
    </location>
</feature>
<feature type="binding site" evidence="8">
    <location>
        <position position="76"/>
    </location>
    <ligand>
        <name>ATP</name>
        <dbReference type="ChEBI" id="CHEBI:30616"/>
    </ligand>
</feature>
<evidence type="ECO:0000256" key="8">
    <source>
        <dbReference type="HAMAP-Rule" id="MF_00420"/>
    </source>
</evidence>
<reference evidence="13 14" key="1">
    <citation type="submission" date="2015-11" db="EMBL/GenBank/DDBJ databases">
        <title>Genome sequence of Pyrodictium occultum PL-19, a marine hyperthermophilic archaeon isolated from Volcano, Italy.</title>
        <authorList>
            <person name="Utturkar S."/>
            <person name="Huber H."/>
            <person name="Leptihn S."/>
            <person name="Brown S."/>
            <person name="Stetter K.O."/>
            <person name="Podar M."/>
        </authorList>
    </citation>
    <scope>NUCLEOTIDE SEQUENCE [LARGE SCALE GENOMIC DNA]</scope>
    <source>
        <strain evidence="13 14">PL-19</strain>
    </source>
</reference>
<evidence type="ECO:0000256" key="4">
    <source>
        <dbReference type="ARBA" id="ARBA00022741"/>
    </source>
</evidence>
<keyword evidence="5 8" id="KW-0658">Purine biosynthesis</keyword>
<keyword evidence="14" id="KW-1185">Reference proteome</keyword>
<dbReference type="Pfam" id="PF18072">
    <property type="entry name" value="FGAR-AT_linker"/>
    <property type="match status" value="1"/>
</dbReference>
<dbReference type="Gene3D" id="3.30.1330.10">
    <property type="entry name" value="PurM-like, N-terminal domain"/>
    <property type="match status" value="2"/>
</dbReference>
<dbReference type="Proteomes" id="UP000053352">
    <property type="component" value="Unassembled WGS sequence"/>
</dbReference>
<evidence type="ECO:0000313" key="13">
    <source>
        <dbReference type="EMBL" id="KSW12726.1"/>
    </source>
</evidence>
<dbReference type="Pfam" id="PF00586">
    <property type="entry name" value="AIRS"/>
    <property type="match status" value="2"/>
</dbReference>
<feature type="domain" description="Phosphoribosylformylglycinamidine synthase linker" evidence="12">
    <location>
        <begin position="2"/>
        <end position="38"/>
    </location>
</feature>
<feature type="binding site" evidence="8">
    <location>
        <position position="101"/>
    </location>
    <ligand>
        <name>substrate</name>
    </ligand>
</feature>
<keyword evidence="1 8" id="KW-0963">Cytoplasm</keyword>
<dbReference type="NCBIfam" id="TIGR01736">
    <property type="entry name" value="FGAM_synth_II"/>
    <property type="match status" value="1"/>
</dbReference>
<feature type="binding site" evidence="8">
    <location>
        <position position="476"/>
    </location>
    <ligand>
        <name>ATP</name>
        <dbReference type="ChEBI" id="CHEBI:30616"/>
    </ligand>
</feature>
<feature type="binding site" evidence="8">
    <location>
        <position position="513"/>
    </location>
    <ligand>
        <name>ATP</name>
        <dbReference type="ChEBI" id="CHEBI:30616"/>
    </ligand>
</feature>
<feature type="active site" evidence="8">
    <location>
        <position position="34"/>
    </location>
</feature>
<comment type="function">
    <text evidence="8">Part of the phosphoribosylformylglycinamidine synthase complex involved in the purines biosynthetic pathway. Catalyzes the ATP-dependent conversion of formylglycinamide ribonucleotide (FGAR) and glutamine to yield formylglycinamidine ribonucleotide (FGAM) and glutamate. The FGAM synthase complex is composed of three subunits. PurQ produces an ammonia molecule by converting glutamine to glutamate. PurL transfers the ammonia molecule to FGAR to form FGAM in an ATP-dependent manner. PurS interacts with PurQ and PurL and is thought to assist in the transfer of the ammonia molecule from PurQ to PurL.</text>
</comment>
<dbReference type="InterPro" id="IPR010074">
    <property type="entry name" value="PRibForGlyAmidine_synth_PurL"/>
</dbReference>
<keyword evidence="3 8" id="KW-0479">Metal-binding</keyword>
<protein>
    <recommendedName>
        <fullName evidence="8">Phosphoribosylformylglycinamidine synthase subunit PurL</fullName>
        <shortName evidence="8">FGAM synthase</shortName>
        <ecNumber evidence="8">6.3.5.3</ecNumber>
    </recommendedName>
    <alternativeName>
        <fullName evidence="8">Formylglycinamide ribonucleotide amidotransferase subunit II</fullName>
        <shortName evidence="8">FGAR amidotransferase II</shortName>
        <shortName evidence="8">FGAR-AT II</shortName>
    </alternativeName>
    <alternativeName>
        <fullName evidence="8">Glutamine amidotransferase PurL</fullName>
    </alternativeName>
    <alternativeName>
        <fullName evidence="8">Phosphoribosylformylglycinamidine synthase subunit II</fullName>
    </alternativeName>
</protein>
<proteinExistence type="inferred from homology"/>
<dbReference type="PANTHER" id="PTHR43555">
    <property type="entry name" value="PHOSPHORIBOSYLFORMYLGLYCINAMIDINE SYNTHASE SUBUNIT PURL"/>
    <property type="match status" value="1"/>
</dbReference>
<dbReference type="InterPro" id="IPR036921">
    <property type="entry name" value="PurM-like_N_sf"/>
</dbReference>
<dbReference type="RefSeq" id="WP_058370788.1">
    <property type="nucleotide sequence ID" value="NZ_LNTB01000001.1"/>
</dbReference>
<feature type="binding site" evidence="8">
    <location>
        <begin position="295"/>
        <end position="297"/>
    </location>
    <ligand>
        <name>substrate</name>
    </ligand>
</feature>
<dbReference type="GO" id="GO:0000287">
    <property type="term" value="F:magnesium ion binding"/>
    <property type="evidence" value="ECO:0007669"/>
    <property type="project" value="UniProtKB-UniRule"/>
</dbReference>
<dbReference type="InterPro" id="IPR010918">
    <property type="entry name" value="PurM-like_C_dom"/>
</dbReference>
<dbReference type="EC" id="6.3.5.3" evidence="8"/>
<name>A0A0V8RXC8_PYROC</name>
<dbReference type="GO" id="GO:0006189">
    <property type="term" value="P:'de novo' IMP biosynthetic process"/>
    <property type="evidence" value="ECO:0007669"/>
    <property type="project" value="UniProtKB-UniRule"/>
</dbReference>
<feature type="active site" description="Proton acceptor" evidence="8">
    <location>
        <position position="80"/>
    </location>
</feature>
<comment type="caution">
    <text evidence="8">Lacks conserved residue(s) required for the propagation of feature annotation.</text>
</comment>
<dbReference type="HAMAP" id="MF_00420">
    <property type="entry name" value="PurL_2"/>
    <property type="match status" value="1"/>
</dbReference>
<dbReference type="OrthoDB" id="8251at2157"/>
<evidence type="ECO:0000256" key="6">
    <source>
        <dbReference type="ARBA" id="ARBA00022840"/>
    </source>
</evidence>
<comment type="subcellular location">
    <subcellularLocation>
        <location evidence="8">Cytoplasm</location>
    </subcellularLocation>
</comment>
<evidence type="ECO:0000313" key="14">
    <source>
        <dbReference type="Proteomes" id="UP000053352"/>
    </source>
</evidence>
<feature type="binding site" evidence="8">
    <location>
        <position position="516"/>
    </location>
    <ligand>
        <name>substrate</name>
    </ligand>
</feature>
<evidence type="ECO:0000259" key="12">
    <source>
        <dbReference type="Pfam" id="PF18072"/>
    </source>
</evidence>
<feature type="binding site" evidence="8">
    <location>
        <position position="514"/>
    </location>
    <ligand>
        <name>Mg(2+)</name>
        <dbReference type="ChEBI" id="CHEBI:18420"/>
        <label>1</label>
    </ligand>
</feature>
<dbReference type="PIRSF" id="PIRSF001587">
    <property type="entry name" value="FGAM_synthase_II"/>
    <property type="match status" value="1"/>
</dbReference>
<keyword evidence="2 8" id="KW-0436">Ligase</keyword>
<dbReference type="InterPro" id="IPR041609">
    <property type="entry name" value="PurL_linker"/>
</dbReference>
<dbReference type="GO" id="GO:0004642">
    <property type="term" value="F:phosphoribosylformylglycinamidine synthase activity"/>
    <property type="evidence" value="ECO:0007669"/>
    <property type="project" value="UniProtKB-UniRule"/>
</dbReference>
<feature type="binding site" evidence="8">
    <location>
        <position position="37"/>
    </location>
    <ligand>
        <name>ATP</name>
        <dbReference type="ChEBI" id="CHEBI:30616"/>
    </ligand>
</feature>
<dbReference type="EMBL" id="LNTB01000001">
    <property type="protein sequence ID" value="KSW12726.1"/>
    <property type="molecule type" value="Genomic_DNA"/>
</dbReference>
<evidence type="ECO:0000256" key="5">
    <source>
        <dbReference type="ARBA" id="ARBA00022755"/>
    </source>
</evidence>
<dbReference type="Gene3D" id="3.90.650.10">
    <property type="entry name" value="PurM-like C-terminal domain"/>
    <property type="match status" value="2"/>
</dbReference>
<feature type="domain" description="PurM-like N-terminal" evidence="10">
    <location>
        <begin position="59"/>
        <end position="174"/>
    </location>
</feature>
<dbReference type="GO" id="GO:0005524">
    <property type="term" value="F:ATP binding"/>
    <property type="evidence" value="ECO:0007669"/>
    <property type="project" value="UniProtKB-UniRule"/>
</dbReference>
<evidence type="ECO:0000256" key="3">
    <source>
        <dbReference type="ARBA" id="ARBA00022723"/>
    </source>
</evidence>
<comment type="subunit">
    <text evidence="8">Monomer. Part of the FGAM synthase complex composed of 1 PurL, 1 PurQ and 2 PurS subunits.</text>
</comment>
<comment type="similarity">
    <text evidence="8">Belongs to the FGAMS family.</text>
</comment>
<dbReference type="SUPFAM" id="SSF55326">
    <property type="entry name" value="PurM N-terminal domain-like"/>
    <property type="match status" value="2"/>
</dbReference>